<dbReference type="KEGG" id="pvv:PVVCY_0701510"/>
<reference evidence="3 5" key="1">
    <citation type="submission" date="2013-02" db="EMBL/GenBank/DDBJ databases">
        <title>The Genome Sequence of Plasmodium vinckei vinckei.</title>
        <authorList>
            <consortium name="The Broad Institute Genome Sequencing Platform"/>
            <consortium name="The Broad Institute Genome Sequencing Center for Infectious Disease"/>
            <person name="Neafsey D."/>
            <person name="Cheeseman I."/>
            <person name="Volkman S."/>
            <person name="Adams J."/>
            <person name="Walker B."/>
            <person name="Young S.K."/>
            <person name="Zeng Q."/>
            <person name="Gargeya S."/>
            <person name="Fitzgerald M."/>
            <person name="Haas B."/>
            <person name="Abouelleil A."/>
            <person name="Alvarado L."/>
            <person name="Arachchi H.M."/>
            <person name="Berlin A.M."/>
            <person name="Chapman S.B."/>
            <person name="Dewar J."/>
            <person name="Goldberg J."/>
            <person name="Griggs A."/>
            <person name="Gujja S."/>
            <person name="Hansen M."/>
            <person name="Howarth C."/>
            <person name="Imamovic A."/>
            <person name="Larimer J."/>
            <person name="McCowan C."/>
            <person name="Murphy C."/>
            <person name="Neiman D."/>
            <person name="Pearson M."/>
            <person name="Priest M."/>
            <person name="Roberts A."/>
            <person name="Saif S."/>
            <person name="Shea T."/>
            <person name="Sisk P."/>
            <person name="Sykes S."/>
            <person name="Wortman J."/>
            <person name="Nusbaum C."/>
            <person name="Birren B."/>
        </authorList>
    </citation>
    <scope>NUCLEOTIDE SEQUENCE [LARGE SCALE GENOMIC DNA]</scope>
    <source>
        <strain evidence="5">vinckei</strain>
        <strain evidence="3">Vinckei</strain>
    </source>
</reference>
<evidence type="ECO:0000313" key="4">
    <source>
        <dbReference type="EMBL" id="VEV55775.1"/>
    </source>
</evidence>
<feature type="compositionally biased region" description="Basic and acidic residues" evidence="1">
    <location>
        <begin position="54"/>
        <end position="68"/>
    </location>
</feature>
<feature type="region of interest" description="Disordered" evidence="1">
    <location>
        <begin position="45"/>
        <end position="77"/>
    </location>
</feature>
<feature type="transmembrane region" description="Helical" evidence="2">
    <location>
        <begin position="124"/>
        <end position="146"/>
    </location>
</feature>
<keyword evidence="2" id="KW-1133">Transmembrane helix</keyword>
<evidence type="ECO:0000313" key="3">
    <source>
        <dbReference type="EMBL" id="KEG00811.1"/>
    </source>
</evidence>
<dbReference type="Proteomes" id="UP000030681">
    <property type="component" value="Unassembled WGS sequence"/>
</dbReference>
<dbReference type="EMBL" id="LR215063">
    <property type="protein sequence ID" value="VEV55775.1"/>
    <property type="molecule type" value="Genomic_DNA"/>
</dbReference>
<keyword evidence="2" id="KW-0472">Membrane</keyword>
<evidence type="ECO:0000313" key="5">
    <source>
        <dbReference type="Proteomes" id="UP000030681"/>
    </source>
</evidence>
<keyword evidence="2" id="KW-0812">Transmembrane</keyword>
<dbReference type="GeneID" id="19962463"/>
<evidence type="ECO:0000256" key="2">
    <source>
        <dbReference type="SAM" id="Phobius"/>
    </source>
</evidence>
<evidence type="ECO:0000256" key="1">
    <source>
        <dbReference type="SAM" id="MobiDB-lite"/>
    </source>
</evidence>
<accession>A0A081IAV3</accession>
<evidence type="ECO:0000313" key="6">
    <source>
        <dbReference type="Proteomes" id="UP000290582"/>
    </source>
</evidence>
<dbReference type="OrthoDB" id="372341at2759"/>
<dbReference type="RefSeq" id="XP_008626120.1">
    <property type="nucleotide sequence ID" value="XM_008627898.1"/>
</dbReference>
<dbReference type="Proteomes" id="UP000290582">
    <property type="component" value="Chromosome PVVCY_07"/>
</dbReference>
<organism evidence="3 5">
    <name type="scientific">Plasmodium vinckei vinckei</name>
    <dbReference type="NCBI Taxonomy" id="54757"/>
    <lineage>
        <taxon>Eukaryota</taxon>
        <taxon>Sar</taxon>
        <taxon>Alveolata</taxon>
        <taxon>Apicomplexa</taxon>
        <taxon>Aconoidasida</taxon>
        <taxon>Haemosporida</taxon>
        <taxon>Plasmodiidae</taxon>
        <taxon>Plasmodium</taxon>
        <taxon>Plasmodium (Vinckeia)</taxon>
    </lineage>
</organism>
<proteinExistence type="predicted"/>
<gene>
    <name evidence="4" type="ORF">PVVCY_0701510</name>
    <name evidence="3" type="ORF">YYE_04257</name>
</gene>
<dbReference type="VEuPathDB" id="PlasmoDB:PVVCY_0701510"/>
<protein>
    <submittedName>
        <fullName evidence="3">Uncharacterized protein</fullName>
    </submittedName>
</protein>
<dbReference type="EMBL" id="KL446954">
    <property type="protein sequence ID" value="KEG00811.1"/>
    <property type="molecule type" value="Genomic_DNA"/>
</dbReference>
<sequence>MDEKKIDNSPLISKMETFEISDKIKKSSSKKEIKNVYRSLDNEFNFDDDQDEINQPKEENDNKERNEDNNNNENKTNTRTIKIDRKNLKKMFSSQFFTQTLTDTTSSNTISEIKISKKYAIFEFFKTLIFLTLFASTSYFTYYYVFNYYFGQSHICSHLDLYNYKYENEVKFIPTVSNKKYYVFTGKFPFDVITYKLRKDDLKNSMNKQIEKYKQENPGEMIDLIGDMDNYDMQIISFMKYNNKMKCEKKIFDLYKPFSLKTTDANITSSNFVLNEINYNFIKNPYSINEKKLYEEVSNFMQKSESKNKICYITSYLKSLKDDNFMENIRSLNENTTPNVAANVAPITAPQNETISTESTISDIAEKVKNYFMRGATKDQDNNMSIINNNNNNNDINMYRNNMELNPKKKIVFLYDYYENNFVDLIIAIYNMQYGNTYSDLKEYWDDIRKGFKVTHPEEIYLFEWYCLGINYNIIKNNNQYKLKCVDLLK</sequence>
<name>A0A081IAV3_PLAVN</name>
<dbReference type="AlphaFoldDB" id="A0A081IAV3"/>
<reference evidence="4 6" key="2">
    <citation type="submission" date="2019-01" db="EMBL/GenBank/DDBJ databases">
        <authorList>
            <person name="Ramaprasad A."/>
        </authorList>
    </citation>
    <scope>NUCLEOTIDE SEQUENCE [LARGE SCALE GENOMIC DNA]</scope>
</reference>